<evidence type="ECO:0000256" key="5">
    <source>
        <dbReference type="ARBA" id="ARBA00023180"/>
    </source>
</evidence>
<dbReference type="PANTHER" id="PTHR11802">
    <property type="entry name" value="SERINE PROTEASE FAMILY S10 SERINE CARBOXYPEPTIDASE"/>
    <property type="match status" value="1"/>
</dbReference>
<comment type="similarity">
    <text evidence="1 6">Belongs to the peptidase S10 family.</text>
</comment>
<evidence type="ECO:0000256" key="6">
    <source>
        <dbReference type="RuleBase" id="RU361156"/>
    </source>
</evidence>
<dbReference type="GO" id="GO:0000324">
    <property type="term" value="C:fungal-type vacuole"/>
    <property type="evidence" value="ECO:0007669"/>
    <property type="project" value="TreeGrafter"/>
</dbReference>
<protein>
    <recommendedName>
        <fullName evidence="6">Carboxypeptidase</fullName>
        <ecNumber evidence="6">3.4.16.-</ecNumber>
    </recommendedName>
</protein>
<evidence type="ECO:0000256" key="4">
    <source>
        <dbReference type="ARBA" id="ARBA00022801"/>
    </source>
</evidence>
<keyword evidence="3 6" id="KW-0645">Protease</keyword>
<dbReference type="Gene3D" id="3.40.50.1820">
    <property type="entry name" value="alpha/beta hydrolase"/>
    <property type="match status" value="1"/>
</dbReference>
<keyword evidence="5" id="KW-0325">Glycoprotein</keyword>
<dbReference type="InterPro" id="IPR029058">
    <property type="entry name" value="AB_hydrolase_fold"/>
</dbReference>
<keyword evidence="4 6" id="KW-0378">Hydrolase</keyword>
<dbReference type="PROSITE" id="PS00560">
    <property type="entry name" value="CARBOXYPEPT_SER_HIS"/>
    <property type="match status" value="1"/>
</dbReference>
<dbReference type="PROSITE" id="PS00131">
    <property type="entry name" value="CARBOXYPEPT_SER_SER"/>
    <property type="match status" value="1"/>
</dbReference>
<keyword evidence="2 6" id="KW-0121">Carboxypeptidase</keyword>
<dbReference type="PRINTS" id="PR00724">
    <property type="entry name" value="CRBOXYPTASEC"/>
</dbReference>
<dbReference type="GO" id="GO:0004185">
    <property type="term" value="F:serine-type carboxypeptidase activity"/>
    <property type="evidence" value="ECO:0007669"/>
    <property type="project" value="UniProtKB-UniRule"/>
</dbReference>
<dbReference type="OrthoDB" id="443318at2759"/>
<feature type="signal peptide" evidence="6">
    <location>
        <begin position="1"/>
        <end position="22"/>
    </location>
</feature>
<dbReference type="EC" id="3.4.16.-" evidence="6"/>
<dbReference type="InterPro" id="IPR033124">
    <property type="entry name" value="Ser_caboxypep_his_AS"/>
</dbReference>
<organism evidence="7 8">
    <name type="scientific">Endocarpon pusillum</name>
    <dbReference type="NCBI Taxonomy" id="364733"/>
    <lineage>
        <taxon>Eukaryota</taxon>
        <taxon>Fungi</taxon>
        <taxon>Dikarya</taxon>
        <taxon>Ascomycota</taxon>
        <taxon>Pezizomycotina</taxon>
        <taxon>Eurotiomycetes</taxon>
        <taxon>Chaetothyriomycetidae</taxon>
        <taxon>Verrucariales</taxon>
        <taxon>Verrucariaceae</taxon>
        <taxon>Endocarpon</taxon>
    </lineage>
</organism>
<evidence type="ECO:0000313" key="7">
    <source>
        <dbReference type="EMBL" id="KAF7502490.1"/>
    </source>
</evidence>
<dbReference type="EMBL" id="JAACFV010000246">
    <property type="protein sequence ID" value="KAF7502490.1"/>
    <property type="molecule type" value="Genomic_DNA"/>
</dbReference>
<dbReference type="PANTHER" id="PTHR11802:SF131">
    <property type="entry name" value="CARBOXYPEPTIDASE"/>
    <property type="match status" value="1"/>
</dbReference>
<evidence type="ECO:0000256" key="1">
    <source>
        <dbReference type="ARBA" id="ARBA00009431"/>
    </source>
</evidence>
<dbReference type="GO" id="GO:0006508">
    <property type="term" value="P:proteolysis"/>
    <property type="evidence" value="ECO:0007669"/>
    <property type="project" value="UniProtKB-KW"/>
</dbReference>
<keyword evidence="6" id="KW-0732">Signal</keyword>
<feature type="chain" id="PRO_5034708876" description="Carboxypeptidase" evidence="6">
    <location>
        <begin position="23"/>
        <end position="542"/>
    </location>
</feature>
<sequence>MIYTAWKSFAILAAATATTIHAQLPAEVTDFKTMTGPDGRTLRFREPGLCETTEGVKSYSGFIDLAENKHLFFWFFESRHDPTSDPITLWLNGGPGSDSMYGLFDELGPCMLKADLSTEHNAFAWNEVSNMLFLSQPVGVGFSYGSKEEITVDLAALTNGTVNGTAEARYPVADYQAINSTNLAAVDAWDAIQQFYVSLPDINPEIRSNTFHLATESYGGHWGPVFMNHFRKQNDLHAEGNTSQKHHLDLGTLIIINGVVDYKTQAPAFPRFARNNTHGREVNDTVADQMEFSLRMKQGCLDYIDLCEATALSLGEAEGASLLDDLVCNTASSLCRNAVELVYVQYSPTENSPYDVRDHSVYPQPASAFPAYLNMGEVQQALGVDTNYSAPSNSEVLTPFWFTGDFVRSYPLSDLVELLDSGTRVALIYGDADYVCNWYGGEDLSLAANFSWATQFRNAGYAPLVVDGERYGDTREYGNFSFTRVFDAGHLVPFYQPEAALAMFNRTIHGLDIATGEQKIHDDYHTIGDAKSTYSQKDGNTE</sequence>
<reference evidence="7" key="1">
    <citation type="submission" date="2020-02" db="EMBL/GenBank/DDBJ databases">
        <authorList>
            <person name="Palmer J.M."/>
        </authorList>
    </citation>
    <scope>NUCLEOTIDE SEQUENCE</scope>
    <source>
        <strain evidence="7">EPUS1.4</strain>
        <tissue evidence="7">Thallus</tissue>
    </source>
</reference>
<gene>
    <name evidence="7" type="ORF">GJ744_005667</name>
</gene>
<evidence type="ECO:0000256" key="3">
    <source>
        <dbReference type="ARBA" id="ARBA00022670"/>
    </source>
</evidence>
<keyword evidence="8" id="KW-1185">Reference proteome</keyword>
<dbReference type="InterPro" id="IPR018202">
    <property type="entry name" value="Ser_caboxypep_ser_AS"/>
</dbReference>
<dbReference type="Pfam" id="PF00450">
    <property type="entry name" value="Peptidase_S10"/>
    <property type="match status" value="1"/>
</dbReference>
<comment type="caution">
    <text evidence="7">The sequence shown here is derived from an EMBL/GenBank/DDBJ whole genome shotgun (WGS) entry which is preliminary data.</text>
</comment>
<dbReference type="SUPFAM" id="SSF53474">
    <property type="entry name" value="alpha/beta-Hydrolases"/>
    <property type="match status" value="1"/>
</dbReference>
<evidence type="ECO:0000313" key="8">
    <source>
        <dbReference type="Proteomes" id="UP000606974"/>
    </source>
</evidence>
<name>A0A8H7AC22_9EURO</name>
<accession>A0A8H7AC22</accession>
<proteinExistence type="inferred from homology"/>
<dbReference type="InterPro" id="IPR001563">
    <property type="entry name" value="Peptidase_S10"/>
</dbReference>
<evidence type="ECO:0000256" key="2">
    <source>
        <dbReference type="ARBA" id="ARBA00022645"/>
    </source>
</evidence>
<dbReference type="AlphaFoldDB" id="A0A8H7AC22"/>
<dbReference type="Proteomes" id="UP000606974">
    <property type="component" value="Unassembled WGS sequence"/>
</dbReference>